<dbReference type="Proteomes" id="UP000041356">
    <property type="component" value="Unassembled WGS sequence"/>
</dbReference>
<dbReference type="RefSeq" id="WP_050130088.1">
    <property type="nucleotide sequence ID" value="NZ_CPZF01000001.1"/>
</dbReference>
<dbReference type="EMBL" id="CPZF01000001">
    <property type="protein sequence ID" value="CNF12495.1"/>
    <property type="molecule type" value="Genomic_DNA"/>
</dbReference>
<keyword evidence="1" id="KW-0812">Transmembrane</keyword>
<reference evidence="2 3" key="1">
    <citation type="submission" date="2015-03" db="EMBL/GenBank/DDBJ databases">
        <authorList>
            <consortium name="Pathogen Informatics"/>
            <person name="Murphy D."/>
        </authorList>
    </citation>
    <scope>NUCLEOTIDE SEQUENCE [LARGE SCALE GENOMIC DNA]</scope>
    <source>
        <strain evidence="2 3">IP27818</strain>
    </source>
</reference>
<feature type="transmembrane region" description="Helical" evidence="1">
    <location>
        <begin position="6"/>
        <end position="24"/>
    </location>
</feature>
<feature type="transmembrane region" description="Helical" evidence="1">
    <location>
        <begin position="66"/>
        <end position="88"/>
    </location>
</feature>
<feature type="transmembrane region" description="Helical" evidence="1">
    <location>
        <begin position="33"/>
        <end position="51"/>
    </location>
</feature>
<keyword evidence="1" id="KW-1133">Transmembrane helix</keyword>
<protein>
    <submittedName>
        <fullName evidence="2">Protein of uncharacterized function (DUF754)</fullName>
    </submittedName>
</protein>
<evidence type="ECO:0000256" key="1">
    <source>
        <dbReference type="SAM" id="Phobius"/>
    </source>
</evidence>
<name>A0A9P1PT44_YEREN</name>
<comment type="caution">
    <text evidence="2">The sequence shown here is derived from an EMBL/GenBank/DDBJ whole genome shotgun (WGS) entry which is preliminary data.</text>
</comment>
<dbReference type="AlphaFoldDB" id="A0A9P1PT44"/>
<dbReference type="Pfam" id="PF05449">
    <property type="entry name" value="Phage_holin_3_7"/>
    <property type="match status" value="1"/>
</dbReference>
<accession>A0A9P1PT44</accession>
<organism evidence="2 3">
    <name type="scientific">Yersinia enterocolitica</name>
    <dbReference type="NCBI Taxonomy" id="630"/>
    <lineage>
        <taxon>Bacteria</taxon>
        <taxon>Pseudomonadati</taxon>
        <taxon>Pseudomonadota</taxon>
        <taxon>Gammaproteobacteria</taxon>
        <taxon>Enterobacterales</taxon>
        <taxon>Yersiniaceae</taxon>
        <taxon>Yersinia</taxon>
    </lineage>
</organism>
<sequence length="98" mass="11254">MEWQKWILAANALVCLLIVVRLMFCQKTGRYRFFYSVLAYLVILAAGWIVIRICYGQYSAADPAELFLNLLFCLAIWGAGGNIAKVTYWREDASHDKK</sequence>
<gene>
    <name evidence="2" type="ORF">ERS137939_00808</name>
</gene>
<dbReference type="InterPro" id="IPR008473">
    <property type="entry name" value="Phage_holin_3_7"/>
</dbReference>
<evidence type="ECO:0000313" key="3">
    <source>
        <dbReference type="Proteomes" id="UP000041356"/>
    </source>
</evidence>
<evidence type="ECO:0000313" key="2">
    <source>
        <dbReference type="EMBL" id="CNF12495.1"/>
    </source>
</evidence>
<proteinExistence type="predicted"/>
<keyword evidence="1" id="KW-0472">Membrane</keyword>